<name>A0A8H4SX48_9HYPO</name>
<dbReference type="Proteomes" id="UP000622797">
    <property type="component" value="Unassembled WGS sequence"/>
</dbReference>
<evidence type="ECO:0000313" key="1">
    <source>
        <dbReference type="EMBL" id="KAF4947099.1"/>
    </source>
</evidence>
<protein>
    <submittedName>
        <fullName evidence="1">Uncharacterized protein</fullName>
    </submittedName>
</protein>
<sequence>MCLPFFRKKEHQRMYDYHPRPAMGHAPNYNYYNSGKKSRRYGGHGHYGGAAYVGGWGGDGGGGHGHGGCDGGGGGGGG</sequence>
<reference evidence="1" key="1">
    <citation type="journal article" date="2020" name="BMC Genomics">
        <title>Correction to: Identification and distribution of gene clusters required for synthesis of sphingolipid metabolism inhibitors in diverse species of the filamentous fungus Fusarium.</title>
        <authorList>
            <person name="Kim H.S."/>
            <person name="Lohmar J.M."/>
            <person name="Busman M."/>
            <person name="Brown D.W."/>
            <person name="Naumann T.A."/>
            <person name="Divon H.H."/>
            <person name="Lysoe E."/>
            <person name="Uhlig S."/>
            <person name="Proctor R.H."/>
        </authorList>
    </citation>
    <scope>NUCLEOTIDE SEQUENCE</scope>
    <source>
        <strain evidence="1">NRRL 20472</strain>
    </source>
</reference>
<evidence type="ECO:0000313" key="2">
    <source>
        <dbReference type="Proteomes" id="UP000622797"/>
    </source>
</evidence>
<gene>
    <name evidence="1" type="ORF">FSARC_14047</name>
</gene>
<keyword evidence="2" id="KW-1185">Reference proteome</keyword>
<comment type="caution">
    <text evidence="1">The sequence shown here is derived from an EMBL/GenBank/DDBJ whole genome shotgun (WGS) entry which is preliminary data.</text>
</comment>
<accession>A0A8H4SX48</accession>
<dbReference type="OrthoDB" id="5093145at2759"/>
<feature type="non-terminal residue" evidence="1">
    <location>
        <position position="78"/>
    </location>
</feature>
<dbReference type="EMBL" id="JABEXW010001125">
    <property type="protein sequence ID" value="KAF4947099.1"/>
    <property type="molecule type" value="Genomic_DNA"/>
</dbReference>
<dbReference type="AlphaFoldDB" id="A0A8H4SX48"/>
<organism evidence="1 2">
    <name type="scientific">Fusarium sarcochroum</name>
    <dbReference type="NCBI Taxonomy" id="1208366"/>
    <lineage>
        <taxon>Eukaryota</taxon>
        <taxon>Fungi</taxon>
        <taxon>Dikarya</taxon>
        <taxon>Ascomycota</taxon>
        <taxon>Pezizomycotina</taxon>
        <taxon>Sordariomycetes</taxon>
        <taxon>Hypocreomycetidae</taxon>
        <taxon>Hypocreales</taxon>
        <taxon>Nectriaceae</taxon>
        <taxon>Fusarium</taxon>
        <taxon>Fusarium lateritium species complex</taxon>
    </lineage>
</organism>
<reference evidence="1" key="2">
    <citation type="submission" date="2020-05" db="EMBL/GenBank/DDBJ databases">
        <authorList>
            <person name="Kim H.-S."/>
            <person name="Proctor R.H."/>
            <person name="Brown D.W."/>
        </authorList>
    </citation>
    <scope>NUCLEOTIDE SEQUENCE</scope>
    <source>
        <strain evidence="1">NRRL 20472</strain>
    </source>
</reference>
<proteinExistence type="predicted"/>